<evidence type="ECO:0000313" key="3">
    <source>
        <dbReference type="EMBL" id="MBB4661912.1"/>
    </source>
</evidence>
<organism evidence="3 4">
    <name type="scientific">Conexibacter arvalis</name>
    <dbReference type="NCBI Taxonomy" id="912552"/>
    <lineage>
        <taxon>Bacteria</taxon>
        <taxon>Bacillati</taxon>
        <taxon>Actinomycetota</taxon>
        <taxon>Thermoleophilia</taxon>
        <taxon>Solirubrobacterales</taxon>
        <taxon>Conexibacteraceae</taxon>
        <taxon>Conexibacter</taxon>
    </lineage>
</organism>
<accession>A0A840IBA6</accession>
<dbReference type="RefSeq" id="WP_183340476.1">
    <property type="nucleotide sequence ID" value="NZ_JACHNU010000001.1"/>
</dbReference>
<evidence type="ECO:0000256" key="2">
    <source>
        <dbReference type="SAM" id="Phobius"/>
    </source>
</evidence>
<gene>
    <name evidence="3" type="ORF">BDZ31_001485</name>
</gene>
<keyword evidence="4" id="KW-1185">Reference proteome</keyword>
<protein>
    <submittedName>
        <fullName evidence="3">Uncharacterized protein</fullName>
    </submittedName>
</protein>
<name>A0A840IBA6_9ACTN</name>
<feature type="transmembrane region" description="Helical" evidence="2">
    <location>
        <begin position="42"/>
        <end position="64"/>
    </location>
</feature>
<proteinExistence type="predicted"/>
<comment type="caution">
    <text evidence="3">The sequence shown here is derived from an EMBL/GenBank/DDBJ whole genome shotgun (WGS) entry which is preliminary data.</text>
</comment>
<evidence type="ECO:0000256" key="1">
    <source>
        <dbReference type="SAM" id="MobiDB-lite"/>
    </source>
</evidence>
<sequence>MSFLDELERDLLDAAERRRRARRAAAGVRARRRFGLHALRRVALATALFALIGAATAGAGLLLLRGSVIPGPATRDVPPDQLPLPGTARATGLTADDPEPGRPPWTLRLARSSTGLLCSTVGQLDDGRFGLVGLDGRFRAYSERIVDSCGEQLSGERASLVGARVFDADDPQEVRTVVNGVAGPALRAVSLEARGRARELPIGPGGTFLAALAGYPEDSGVEVELRFASGHVERHAFGRSDRVVLDPDGGQAWKTWALGIGNDRRTCVSFSLARISDENIISPRACGVLRREGRERRGHFFAVRRLVPGTPAEPPGQGWRDHPPRTAVWGAVGDEVDAVEVSGPGGLEARPAIGDSRAFLAVFGGDVDPASLAVTLRYDDGRVVRSRGSVNLVDRRMPLR</sequence>
<feature type="region of interest" description="Disordered" evidence="1">
    <location>
        <begin position="74"/>
        <end position="102"/>
    </location>
</feature>
<keyword evidence="2" id="KW-0812">Transmembrane</keyword>
<dbReference type="Proteomes" id="UP000585272">
    <property type="component" value="Unassembled WGS sequence"/>
</dbReference>
<evidence type="ECO:0000313" key="4">
    <source>
        <dbReference type="Proteomes" id="UP000585272"/>
    </source>
</evidence>
<reference evidence="3 4" key="1">
    <citation type="submission" date="2020-08" db="EMBL/GenBank/DDBJ databases">
        <title>Genomic Encyclopedia of Archaeal and Bacterial Type Strains, Phase II (KMG-II): from individual species to whole genera.</title>
        <authorList>
            <person name="Goeker M."/>
        </authorList>
    </citation>
    <scope>NUCLEOTIDE SEQUENCE [LARGE SCALE GENOMIC DNA]</scope>
    <source>
        <strain evidence="3 4">DSM 23288</strain>
    </source>
</reference>
<keyword evidence="2" id="KW-0472">Membrane</keyword>
<keyword evidence="2" id="KW-1133">Transmembrane helix</keyword>
<dbReference type="EMBL" id="JACHNU010000001">
    <property type="protein sequence ID" value="MBB4661912.1"/>
    <property type="molecule type" value="Genomic_DNA"/>
</dbReference>
<dbReference type="AlphaFoldDB" id="A0A840IBA6"/>